<evidence type="ECO:0000256" key="2">
    <source>
        <dbReference type="ARBA" id="ARBA00006610"/>
    </source>
</evidence>
<dbReference type="OrthoDB" id="407558at2759"/>
<keyword evidence="9" id="KW-1185">Reference proteome</keyword>
<reference evidence="9" key="1">
    <citation type="journal article" date="2009" name="Genome Res.">
        <title>Comparative genomic analyses of the human fungal pathogens Coccidioides and their relatives.</title>
        <authorList>
            <person name="Sharpton T.J."/>
            <person name="Stajich J.E."/>
            <person name="Rounsley S.D."/>
            <person name="Gardner M.J."/>
            <person name="Wortman J.R."/>
            <person name="Jordar V.S."/>
            <person name="Maiti R."/>
            <person name="Kodira C.D."/>
            <person name="Neafsey D.E."/>
            <person name="Zeng Q."/>
            <person name="Hung C.-Y."/>
            <person name="McMahan C."/>
            <person name="Muszewska A."/>
            <person name="Grynberg M."/>
            <person name="Mandel M.A."/>
            <person name="Kellner E.M."/>
            <person name="Barker B.M."/>
            <person name="Galgiani J.N."/>
            <person name="Orbach M.J."/>
            <person name="Kirkland T.N."/>
            <person name="Cole G.T."/>
            <person name="Henn M.R."/>
            <person name="Birren B.W."/>
            <person name="Taylor J.W."/>
        </authorList>
    </citation>
    <scope>NUCLEOTIDE SEQUENCE [LARGE SCALE GENOMIC DNA]</scope>
    <source>
        <strain evidence="9">UAMH 1704</strain>
    </source>
</reference>
<dbReference type="PROSITE" id="PS51385">
    <property type="entry name" value="YJEF_N"/>
    <property type="match status" value="1"/>
</dbReference>
<evidence type="ECO:0000313" key="8">
    <source>
        <dbReference type="EMBL" id="EEP80102.1"/>
    </source>
</evidence>
<dbReference type="InParanoid" id="C4JUZ1"/>
<dbReference type="FunCoup" id="C4JUZ1">
    <property type="interactions" value="126"/>
</dbReference>
<dbReference type="InterPro" id="IPR004443">
    <property type="entry name" value="YjeF_N_dom"/>
</dbReference>
<dbReference type="GO" id="GO:0033962">
    <property type="term" value="P:P-body assembly"/>
    <property type="evidence" value="ECO:0007669"/>
    <property type="project" value="TreeGrafter"/>
</dbReference>
<dbReference type="GeneID" id="8437997"/>
<evidence type="ECO:0000256" key="5">
    <source>
        <dbReference type="SAM" id="MobiDB-lite"/>
    </source>
</evidence>
<keyword evidence="4" id="KW-0963">Cytoplasm</keyword>
<accession>C4JUZ1</accession>
<dbReference type="Gene3D" id="3.40.50.10260">
    <property type="entry name" value="YjeF N-terminal domain"/>
    <property type="match status" value="1"/>
</dbReference>
<feature type="domain" description="DFDF" evidence="7">
    <location>
        <begin position="311"/>
        <end position="347"/>
    </location>
</feature>
<dbReference type="Pfam" id="PF09532">
    <property type="entry name" value="FDF"/>
    <property type="match status" value="1"/>
</dbReference>
<dbReference type="PANTHER" id="PTHR13612:SF0">
    <property type="entry name" value="ENHANCER OF MRNA-DECAPPING PROTEIN 3"/>
    <property type="match status" value="1"/>
</dbReference>
<comment type="subcellular location">
    <subcellularLocation>
        <location evidence="1">Cytoplasm</location>
        <location evidence="1">P-body</location>
    </subcellularLocation>
</comment>
<organism evidence="8 9">
    <name type="scientific">Uncinocarpus reesii (strain UAMH 1704)</name>
    <dbReference type="NCBI Taxonomy" id="336963"/>
    <lineage>
        <taxon>Eukaryota</taxon>
        <taxon>Fungi</taxon>
        <taxon>Dikarya</taxon>
        <taxon>Ascomycota</taxon>
        <taxon>Pezizomycotina</taxon>
        <taxon>Eurotiomycetes</taxon>
        <taxon>Eurotiomycetidae</taxon>
        <taxon>Onygenales</taxon>
        <taxon>Onygenaceae</taxon>
        <taxon>Uncinocarpus</taxon>
    </lineage>
</organism>
<evidence type="ECO:0000313" key="9">
    <source>
        <dbReference type="Proteomes" id="UP000002058"/>
    </source>
</evidence>
<evidence type="ECO:0000259" key="6">
    <source>
        <dbReference type="PROSITE" id="PS51385"/>
    </source>
</evidence>
<dbReference type="HOGENOM" id="CLU_024328_0_0_1"/>
<dbReference type="GO" id="GO:0031087">
    <property type="term" value="P:deadenylation-independent decapping of nuclear-transcribed mRNA"/>
    <property type="evidence" value="ECO:0007669"/>
    <property type="project" value="TreeGrafter"/>
</dbReference>
<dbReference type="InterPro" id="IPR025762">
    <property type="entry name" value="DFDF"/>
</dbReference>
<dbReference type="Pfam" id="PF03853">
    <property type="entry name" value="YjeF_N"/>
    <property type="match status" value="1"/>
</dbReference>
<feature type="compositionally biased region" description="Polar residues" evidence="5">
    <location>
        <begin position="281"/>
        <end position="293"/>
    </location>
</feature>
<dbReference type="EMBL" id="CH476617">
    <property type="protein sequence ID" value="EEP80102.1"/>
    <property type="molecule type" value="Genomic_DNA"/>
</dbReference>
<dbReference type="AlphaFoldDB" id="C4JUZ1"/>
<comment type="similarity">
    <text evidence="2">Belongs to the EDC3 family.</text>
</comment>
<dbReference type="KEGG" id="ure:UREG_04944"/>
<dbReference type="STRING" id="336963.C4JUZ1"/>
<evidence type="ECO:0000256" key="4">
    <source>
        <dbReference type="ARBA" id="ARBA00022490"/>
    </source>
</evidence>
<dbReference type="PROSITE" id="PS51512">
    <property type="entry name" value="DFDF"/>
    <property type="match status" value="1"/>
</dbReference>
<dbReference type="PANTHER" id="PTHR13612">
    <property type="entry name" value="ENHANCER OF MRNA-DECAPPING PROTEIN 3"/>
    <property type="match status" value="1"/>
</dbReference>
<dbReference type="SMART" id="SM01199">
    <property type="entry name" value="FDF"/>
    <property type="match status" value="1"/>
</dbReference>
<dbReference type="SUPFAM" id="SSF64153">
    <property type="entry name" value="YjeF N-terminal domain-like"/>
    <property type="match status" value="1"/>
</dbReference>
<evidence type="ECO:0000259" key="7">
    <source>
        <dbReference type="PROSITE" id="PS51512"/>
    </source>
</evidence>
<dbReference type="VEuPathDB" id="FungiDB:UREG_04944"/>
<proteinExistence type="inferred from homology"/>
<feature type="compositionally biased region" description="Polar residues" evidence="5">
    <location>
        <begin position="431"/>
        <end position="453"/>
    </location>
</feature>
<name>C4JUZ1_UNCRE</name>
<dbReference type="GO" id="GO:0000932">
    <property type="term" value="C:P-body"/>
    <property type="evidence" value="ECO:0007669"/>
    <property type="project" value="UniProtKB-SubCell"/>
</dbReference>
<dbReference type="RefSeq" id="XP_002584255.1">
    <property type="nucleotide sequence ID" value="XM_002584209.1"/>
</dbReference>
<feature type="region of interest" description="Disordered" evidence="5">
    <location>
        <begin position="206"/>
        <end position="313"/>
    </location>
</feature>
<sequence length="724" mass="78849">MAEQFVGYTVLVTLRSPPNCQVQGVVADVVGQRLTLRDVTLLWNNQNLPLYHIEAPGIADLELSADQSTAPASNITQRAATFHSASPLAPPQYQAQVSRPISNSPLTQVEPSLQQFVDPAILSYQKPPNRPQNVVSTIPPLAKTPTVASPIMIEGHELPAPSRATQTVPFTSAPDSVTATATLSAPFNGLSLKGGDGIMEEKTVYQDATEQACPEGRQGAGPLEVPLKYTGKRSRRGGRGKLPKETALQTSRAEGNELHTKATESSPASKGWRQTAFVEPAQNTRSSRPGTARQSKRRHRRHTEEQNGWATEDATDIQELGDFDFQTNLSKFDKRRVFDQIRNDDTTADEERLVSYNRRARPGTNGGRNLHYTENVLDPSPETKERWDDEVGETDEDDISENEFSNGQNSSRARSRVSIHAPPSRKGSASPRPSQKQLAHTASPMTGSSSSAGGSLHIAATNRRCPSVSPLQMLEIEQLTISELGLTEDIITENAGRSIAEAVILLSNIHVSSSILIFAGNHRTGSRAVAAARHLRNHSYRVNLCVLGLDRENEFADGFRKQVDIFKRSGGKVLRWGDISNRLSAVDYVPELVVDALFGMHVAFEDLRTDDQQTAFEIVSWSNRSGIDILSIDIPTARSASSGESTLVQGSRLAVNAKFIVCLGAPKTGLVNALVAGEGDTWQLAVADVGISQAAWRKFGTRRRHGVDFGNKWVVPLNFQASTP</sequence>
<feature type="region of interest" description="Disordered" evidence="5">
    <location>
        <begin position="353"/>
        <end position="455"/>
    </location>
</feature>
<dbReference type="OMA" id="AWRKYGT"/>
<dbReference type="eggNOG" id="KOG2585">
    <property type="taxonomic scope" value="Eukaryota"/>
</dbReference>
<dbReference type="InterPro" id="IPR019050">
    <property type="entry name" value="FDF_dom"/>
</dbReference>
<feature type="compositionally biased region" description="Basic residues" evidence="5">
    <location>
        <begin position="230"/>
        <end position="241"/>
    </location>
</feature>
<feature type="compositionally biased region" description="Polar residues" evidence="5">
    <location>
        <begin position="402"/>
        <end position="412"/>
    </location>
</feature>
<gene>
    <name evidence="8" type="ORF">UREG_04944</name>
</gene>
<evidence type="ECO:0000256" key="1">
    <source>
        <dbReference type="ARBA" id="ARBA00004201"/>
    </source>
</evidence>
<dbReference type="GO" id="GO:0003729">
    <property type="term" value="F:mRNA binding"/>
    <property type="evidence" value="ECO:0007669"/>
    <property type="project" value="TreeGrafter"/>
</dbReference>
<dbReference type="InterPro" id="IPR036652">
    <property type="entry name" value="YjeF_N_dom_sf"/>
</dbReference>
<feature type="compositionally biased region" description="Acidic residues" evidence="5">
    <location>
        <begin position="390"/>
        <end position="401"/>
    </location>
</feature>
<protein>
    <recommendedName>
        <fullName evidence="3">Enhancer of mRNA-decapping protein 3</fullName>
    </recommendedName>
</protein>
<dbReference type="Proteomes" id="UP000002058">
    <property type="component" value="Unassembled WGS sequence"/>
</dbReference>
<feature type="domain" description="YjeF N-terminal" evidence="6">
    <location>
        <begin position="473"/>
        <end position="697"/>
    </location>
</feature>
<evidence type="ECO:0000256" key="3">
    <source>
        <dbReference type="ARBA" id="ARBA00015797"/>
    </source>
</evidence>